<evidence type="ECO:0000259" key="5">
    <source>
        <dbReference type="PROSITE" id="PS50871"/>
    </source>
</evidence>
<feature type="domain" description="C1q" evidence="5">
    <location>
        <begin position="109"/>
        <end position="247"/>
    </location>
</feature>
<sequence>MFCRPSALRMKALVFLVLSLYQCAVVQGGDVTPEGHLGESSYILMITSDVSEIKSILKSQTALLEEWKNQKGQSNGNTCDNNIQSELTELKSTVAEQKVKLEALEKQLADKPNVAFSASLFGHAGRTMGGYSTREILKFQKVFTNIGQAYNPSTGKFTAPVKGVYYFGFSAFANERSSMGVHLRKNGEQIVATYDYNSNHKDVNGANRAVLMLEKGDEVYIELWSGLYIFDSYNSVSTFSGFLISPM</sequence>
<keyword evidence="2" id="KW-0964">Secreted</keyword>
<dbReference type="InterPro" id="IPR001073">
    <property type="entry name" value="C1q_dom"/>
</dbReference>
<dbReference type="InterPro" id="IPR050822">
    <property type="entry name" value="Cerebellin_Synaptic_Org"/>
</dbReference>
<dbReference type="Pfam" id="PF00386">
    <property type="entry name" value="C1q"/>
    <property type="match status" value="1"/>
</dbReference>
<comment type="caution">
    <text evidence="6">The sequence shown here is derived from an EMBL/GenBank/DDBJ whole genome shotgun (WGS) entry which is preliminary data.</text>
</comment>
<keyword evidence="3 4" id="KW-0732">Signal</keyword>
<feature type="signal peptide" evidence="4">
    <location>
        <begin position="1"/>
        <end position="28"/>
    </location>
</feature>
<evidence type="ECO:0000313" key="6">
    <source>
        <dbReference type="EMBL" id="KAG7330819.1"/>
    </source>
</evidence>
<comment type="subcellular location">
    <subcellularLocation>
        <location evidence="1">Secreted</location>
    </subcellularLocation>
</comment>
<reference evidence="6 7" key="1">
    <citation type="submission" date="2021-06" db="EMBL/GenBank/DDBJ databases">
        <title>Chromosome-level genome assembly of the red-tail catfish (Hemibagrus wyckioides).</title>
        <authorList>
            <person name="Shao F."/>
        </authorList>
    </citation>
    <scope>NUCLEOTIDE SEQUENCE [LARGE SCALE GENOMIC DNA]</scope>
    <source>
        <strain evidence="6">EC202008001</strain>
        <tissue evidence="6">Blood</tissue>
    </source>
</reference>
<keyword evidence="7" id="KW-1185">Reference proteome</keyword>
<feature type="chain" id="PRO_5038504431" description="C1q domain-containing protein" evidence="4">
    <location>
        <begin position="29"/>
        <end position="247"/>
    </location>
</feature>
<evidence type="ECO:0000256" key="4">
    <source>
        <dbReference type="SAM" id="SignalP"/>
    </source>
</evidence>
<dbReference type="GO" id="GO:0005576">
    <property type="term" value="C:extracellular region"/>
    <property type="evidence" value="ECO:0007669"/>
    <property type="project" value="UniProtKB-SubCell"/>
</dbReference>
<evidence type="ECO:0000313" key="7">
    <source>
        <dbReference type="Proteomes" id="UP000824219"/>
    </source>
</evidence>
<dbReference type="SMART" id="SM00110">
    <property type="entry name" value="C1Q"/>
    <property type="match status" value="1"/>
</dbReference>
<dbReference type="OrthoDB" id="6154955at2759"/>
<dbReference type="SUPFAM" id="SSF49842">
    <property type="entry name" value="TNF-like"/>
    <property type="match status" value="1"/>
</dbReference>
<organism evidence="6 7">
    <name type="scientific">Hemibagrus wyckioides</name>
    <dbReference type="NCBI Taxonomy" id="337641"/>
    <lineage>
        <taxon>Eukaryota</taxon>
        <taxon>Metazoa</taxon>
        <taxon>Chordata</taxon>
        <taxon>Craniata</taxon>
        <taxon>Vertebrata</taxon>
        <taxon>Euteleostomi</taxon>
        <taxon>Actinopterygii</taxon>
        <taxon>Neopterygii</taxon>
        <taxon>Teleostei</taxon>
        <taxon>Ostariophysi</taxon>
        <taxon>Siluriformes</taxon>
        <taxon>Bagridae</taxon>
        <taxon>Hemibagrus</taxon>
    </lineage>
</organism>
<proteinExistence type="predicted"/>
<dbReference type="PANTHER" id="PTHR22923">
    <property type="entry name" value="CEREBELLIN-RELATED"/>
    <property type="match status" value="1"/>
</dbReference>
<dbReference type="Proteomes" id="UP000824219">
    <property type="component" value="Linkage Group LG06"/>
</dbReference>
<accession>A0A9D3NYD7</accession>
<gene>
    <name evidence="6" type="ORF">KOW79_004788</name>
</gene>
<dbReference type="PROSITE" id="PS50871">
    <property type="entry name" value="C1Q"/>
    <property type="match status" value="1"/>
</dbReference>
<protein>
    <recommendedName>
        <fullName evidence="5">C1q domain-containing protein</fullName>
    </recommendedName>
</protein>
<dbReference type="Gene3D" id="2.60.120.40">
    <property type="match status" value="1"/>
</dbReference>
<evidence type="ECO:0000256" key="2">
    <source>
        <dbReference type="ARBA" id="ARBA00022525"/>
    </source>
</evidence>
<dbReference type="PANTHER" id="PTHR22923:SF102">
    <property type="entry name" value="CEREBELLIN 13-RELATED"/>
    <property type="match status" value="1"/>
</dbReference>
<dbReference type="InterPro" id="IPR008983">
    <property type="entry name" value="Tumour_necrosis_fac-like_dom"/>
</dbReference>
<evidence type="ECO:0000256" key="1">
    <source>
        <dbReference type="ARBA" id="ARBA00004613"/>
    </source>
</evidence>
<name>A0A9D3NYD7_9TELE</name>
<dbReference type="PRINTS" id="PR00007">
    <property type="entry name" value="COMPLEMNTC1Q"/>
</dbReference>
<dbReference type="EMBL" id="JAHKSW010000006">
    <property type="protein sequence ID" value="KAG7330819.1"/>
    <property type="molecule type" value="Genomic_DNA"/>
</dbReference>
<dbReference type="AlphaFoldDB" id="A0A9D3NYD7"/>
<evidence type="ECO:0000256" key="3">
    <source>
        <dbReference type="ARBA" id="ARBA00022729"/>
    </source>
</evidence>